<organism evidence="2 3">
    <name type="scientific">Gimesia benthica</name>
    <dbReference type="NCBI Taxonomy" id="2608982"/>
    <lineage>
        <taxon>Bacteria</taxon>
        <taxon>Pseudomonadati</taxon>
        <taxon>Planctomycetota</taxon>
        <taxon>Planctomycetia</taxon>
        <taxon>Planctomycetales</taxon>
        <taxon>Planctomycetaceae</taxon>
        <taxon>Gimesia</taxon>
    </lineage>
</organism>
<dbReference type="PANTHER" id="PTHR12904">
    <property type="match status" value="1"/>
</dbReference>
<name>A0A6I6A7W5_9PLAN</name>
<dbReference type="SUPFAM" id="SSF52047">
    <property type="entry name" value="RNI-like"/>
    <property type="match status" value="1"/>
</dbReference>
<dbReference type="Proteomes" id="UP000427281">
    <property type="component" value="Chromosome"/>
</dbReference>
<gene>
    <name evidence="2" type="ORF">F1728_05000</name>
</gene>
<evidence type="ECO:0000313" key="3">
    <source>
        <dbReference type="Proteomes" id="UP000427281"/>
    </source>
</evidence>
<sequence length="198" mass="20792">MKRISTFLLAMLLIGCQGEQNGSPEAISDNNPAAETGEDSLSFSSQKNEPDTTTQSALEGMGAVVVPNPNGGIKSVIFEGSNLNEGAITLVTQIPELEILSLSGVSIKDSDLDGIGKLKNLKVLLLGSTPVTDAGLIHLVSLSELERLGLGDTQITDAGLKQLQSLKSLKMLFLGKTGVTDKGIAAFREAVPDCQIER</sequence>
<dbReference type="EMBL" id="CP043930">
    <property type="protein sequence ID" value="QGQ22088.1"/>
    <property type="molecule type" value="Genomic_DNA"/>
</dbReference>
<reference evidence="2 3" key="1">
    <citation type="submission" date="2019-09" db="EMBL/GenBank/DDBJ databases">
        <title>Gimesia benthica sp. nov., a novel bacterium isolated from deep-sea water of the Northwest Indian Ocean.</title>
        <authorList>
            <person name="Dai X."/>
        </authorList>
    </citation>
    <scope>NUCLEOTIDE SEQUENCE [LARGE SCALE GENOMIC DNA]</scope>
    <source>
        <strain evidence="2 3">E7</strain>
    </source>
</reference>
<dbReference type="PANTHER" id="PTHR12904:SF23">
    <property type="entry name" value="PROTEIN ZER-1 HOMOLOG"/>
    <property type="match status" value="1"/>
</dbReference>
<feature type="region of interest" description="Disordered" evidence="1">
    <location>
        <begin position="23"/>
        <end position="55"/>
    </location>
</feature>
<accession>A0A6I6A7W5</accession>
<dbReference type="KEGG" id="gim:F1728_05000"/>
<evidence type="ECO:0000313" key="2">
    <source>
        <dbReference type="EMBL" id="QGQ22088.1"/>
    </source>
</evidence>
<dbReference type="InterPro" id="IPR051341">
    <property type="entry name" value="Zyg-11_UBL_adapter"/>
</dbReference>
<evidence type="ECO:0000256" key="1">
    <source>
        <dbReference type="SAM" id="MobiDB-lite"/>
    </source>
</evidence>
<dbReference type="InterPro" id="IPR032675">
    <property type="entry name" value="LRR_dom_sf"/>
</dbReference>
<dbReference type="Gene3D" id="3.80.10.10">
    <property type="entry name" value="Ribonuclease Inhibitor"/>
    <property type="match status" value="1"/>
</dbReference>
<protein>
    <recommendedName>
        <fullName evidence="4">Leucine-rich repeat domain-containing protein</fullName>
    </recommendedName>
</protein>
<dbReference type="PROSITE" id="PS51257">
    <property type="entry name" value="PROKAR_LIPOPROTEIN"/>
    <property type="match status" value="1"/>
</dbReference>
<dbReference type="RefSeq" id="WP_155363182.1">
    <property type="nucleotide sequence ID" value="NZ_CP043930.1"/>
</dbReference>
<keyword evidence="3" id="KW-1185">Reference proteome</keyword>
<dbReference type="AlphaFoldDB" id="A0A6I6A7W5"/>
<proteinExistence type="predicted"/>
<evidence type="ECO:0008006" key="4">
    <source>
        <dbReference type="Google" id="ProtNLM"/>
    </source>
</evidence>